<comment type="caution">
    <text evidence="2">The sequence shown here is derived from an EMBL/GenBank/DDBJ whole genome shotgun (WGS) entry which is preliminary data.</text>
</comment>
<reference evidence="2 3" key="1">
    <citation type="submission" date="2022-01" db="EMBL/GenBank/DDBJ databases">
        <title>Mariniradius saccharolyticus sp. nov., isolated from sediment of a river.</title>
        <authorList>
            <person name="Liu H."/>
        </authorList>
    </citation>
    <scope>NUCLEOTIDE SEQUENCE [LARGE SCALE GENOMIC DNA]</scope>
    <source>
        <strain evidence="2 3">RY-2</strain>
    </source>
</reference>
<dbReference type="PROSITE" id="PS51257">
    <property type="entry name" value="PROKAR_LIPOPROTEIN"/>
    <property type="match status" value="1"/>
</dbReference>
<keyword evidence="3" id="KW-1185">Reference proteome</keyword>
<proteinExistence type="predicted"/>
<dbReference type="RefSeq" id="WP_234859723.1">
    <property type="nucleotide sequence ID" value="NZ_JAKEVZ010000001.1"/>
</dbReference>
<dbReference type="EMBL" id="JAKEVZ010000001">
    <property type="protein sequence ID" value="MCF1749520.1"/>
    <property type="molecule type" value="Genomic_DNA"/>
</dbReference>
<accession>A0ABS9BPX4</accession>
<evidence type="ECO:0000313" key="2">
    <source>
        <dbReference type="EMBL" id="MCF1749520.1"/>
    </source>
</evidence>
<evidence type="ECO:0000313" key="3">
    <source>
        <dbReference type="Proteomes" id="UP001201449"/>
    </source>
</evidence>
<protein>
    <recommendedName>
        <fullName evidence="4">AsmA-like C-terminal region</fullName>
    </recommendedName>
</protein>
<dbReference type="Proteomes" id="UP001201449">
    <property type="component" value="Unassembled WGS sequence"/>
</dbReference>
<feature type="region of interest" description="Disordered" evidence="1">
    <location>
        <begin position="553"/>
        <end position="599"/>
    </location>
</feature>
<name>A0ABS9BPX4_9BACT</name>
<organism evidence="2 3">
    <name type="scientific">Mariniradius sediminis</name>
    <dbReference type="NCBI Taxonomy" id="2909237"/>
    <lineage>
        <taxon>Bacteria</taxon>
        <taxon>Pseudomonadati</taxon>
        <taxon>Bacteroidota</taxon>
        <taxon>Cytophagia</taxon>
        <taxon>Cytophagales</taxon>
        <taxon>Cyclobacteriaceae</taxon>
        <taxon>Mariniradius</taxon>
    </lineage>
</organism>
<evidence type="ECO:0000256" key="1">
    <source>
        <dbReference type="SAM" id="MobiDB-lite"/>
    </source>
</evidence>
<gene>
    <name evidence="2" type="ORF">L0U89_00440</name>
</gene>
<evidence type="ECO:0008006" key="4">
    <source>
        <dbReference type="Google" id="ProtNLM"/>
    </source>
</evidence>
<sequence>MKKVLYVFLFLAVLLGCLVLGLPFFINKYLNANASRILTELITRTSSFSGHEVSFGKIELNYDHFGTYLRIDSIVVSPSNVLGEDDIKINLFAENLHLTGFKWRPLIFDNTISMDSAYLNGMEIVSSFPPWDSLFTGAPQPKKERPKKGKDYDLIEVKDVVLQDFSVSVKNNLYDSLRLALVDMDISAEGFQLTKSDIDNAKSLFHVDVVQGSIQQVEFHFDRFRQYALVNNVILDSYTNKLSVGSLSLLNKQGKLQYTSQFPQRQTWLQIRDAQMEMGGVRFGSYFRNGVVEMDTLRAKNLKLEVFVDKFKPEDVNKRPQMVHQAIQNLKQIIHIENVFVEGAHVMIEERPANASNRFAHLFFSDMNAHITNVSNYLERRGKNRTISIDADAKLMGEGLLKAAIRYDLEDEQGKFTMKGTLGKMDLGKLNTMIEPEAKASIKSGTLNRLDFNILGNDYSGEGELIIRYDDLKLELLNKNYEHDNNLLRKIGAFMANTIVIRSSNPKKNGNLNKGSIYFIRETHKSMFAYWWKLIFSGLKSTLSGDDLAELKKKEADKRSGKEEEKKGLHLFKKKDPSEKPTKEEKKAARQAKKEAKGS</sequence>